<evidence type="ECO:0000313" key="3">
    <source>
        <dbReference type="EMBL" id="NML48583.1"/>
    </source>
</evidence>
<keyword evidence="3" id="KW-0808">Transferase</keyword>
<dbReference type="SFLD" id="SFLDS00019">
    <property type="entry name" value="Glutathione_Transferase_(cytos"/>
    <property type="match status" value="1"/>
</dbReference>
<gene>
    <name evidence="3" type="ORF">HHL11_32865</name>
</gene>
<dbReference type="InterPro" id="IPR040079">
    <property type="entry name" value="Glutathione_S-Trfase"/>
</dbReference>
<dbReference type="InterPro" id="IPR010987">
    <property type="entry name" value="Glutathione-S-Trfase_C-like"/>
</dbReference>
<accession>A0A848HJ91</accession>
<dbReference type="AlphaFoldDB" id="A0A848HJ91"/>
<dbReference type="InterPro" id="IPR004045">
    <property type="entry name" value="Glutathione_S-Trfase_N"/>
</dbReference>
<comment type="caution">
    <text evidence="3">The sequence shown here is derived from an EMBL/GenBank/DDBJ whole genome shotgun (WGS) entry which is preliminary data.</text>
</comment>
<reference evidence="3 4" key="1">
    <citation type="submission" date="2020-04" db="EMBL/GenBank/DDBJ databases">
        <title>Ramlibacter sp. G-1-2-2 isolated from soil.</title>
        <authorList>
            <person name="Dahal R.H."/>
        </authorList>
    </citation>
    <scope>NUCLEOTIDE SEQUENCE [LARGE SCALE GENOMIC DNA]</scope>
    <source>
        <strain evidence="3 4">G-1-2-2</strain>
    </source>
</reference>
<dbReference type="PANTHER" id="PTHR44051:SF2">
    <property type="entry name" value="HYPOTHETICAL GLUTATHIONE S-TRANSFERASE LIKE PROTEIN"/>
    <property type="match status" value="1"/>
</dbReference>
<dbReference type="SUPFAM" id="SSF52833">
    <property type="entry name" value="Thioredoxin-like"/>
    <property type="match status" value="1"/>
</dbReference>
<keyword evidence="4" id="KW-1185">Reference proteome</keyword>
<sequence>MYQLHGFCQSGNTWKAALALDLLGQPWQPVFVDYFGGATRDAAWRDGLNEMGEAPVLQDGELRLTQSGLILLHLARKHGRFGGEGEDQQREVLRWILYDNHKFTSYFASHRWQHAFAPEPTDPAVTQWLRSRIDHAFGLVDKHLQSRDFMVGTAPTVADFSLCGYLFFPPEESGYDVRKQYPAIGRWMQRIAVQPGFRLPYDCLPGERIAPRR</sequence>
<feature type="domain" description="GST N-terminal" evidence="1">
    <location>
        <begin position="1"/>
        <end position="82"/>
    </location>
</feature>
<dbReference type="SUPFAM" id="SSF47616">
    <property type="entry name" value="GST C-terminal domain-like"/>
    <property type="match status" value="1"/>
</dbReference>
<dbReference type="Pfam" id="PF00043">
    <property type="entry name" value="GST_C"/>
    <property type="match status" value="1"/>
</dbReference>
<dbReference type="RefSeq" id="WP_169422923.1">
    <property type="nucleotide sequence ID" value="NZ_JABBFX010000006.1"/>
</dbReference>
<dbReference type="Gene3D" id="3.40.30.10">
    <property type="entry name" value="Glutaredoxin"/>
    <property type="match status" value="1"/>
</dbReference>
<dbReference type="GO" id="GO:0016740">
    <property type="term" value="F:transferase activity"/>
    <property type="evidence" value="ECO:0007669"/>
    <property type="project" value="UniProtKB-KW"/>
</dbReference>
<organism evidence="3 4">
    <name type="scientific">Ramlibacter agri</name>
    <dbReference type="NCBI Taxonomy" id="2728837"/>
    <lineage>
        <taxon>Bacteria</taxon>
        <taxon>Pseudomonadati</taxon>
        <taxon>Pseudomonadota</taxon>
        <taxon>Betaproteobacteria</taxon>
        <taxon>Burkholderiales</taxon>
        <taxon>Comamonadaceae</taxon>
        <taxon>Ramlibacter</taxon>
    </lineage>
</organism>
<evidence type="ECO:0000259" key="1">
    <source>
        <dbReference type="PROSITE" id="PS50404"/>
    </source>
</evidence>
<dbReference type="InterPro" id="IPR004046">
    <property type="entry name" value="GST_C"/>
</dbReference>
<dbReference type="PROSITE" id="PS50404">
    <property type="entry name" value="GST_NTER"/>
    <property type="match status" value="1"/>
</dbReference>
<evidence type="ECO:0000313" key="4">
    <source>
        <dbReference type="Proteomes" id="UP000541185"/>
    </source>
</evidence>
<proteinExistence type="predicted"/>
<dbReference type="EMBL" id="JABBFX010000006">
    <property type="protein sequence ID" value="NML48583.1"/>
    <property type="molecule type" value="Genomic_DNA"/>
</dbReference>
<dbReference type="PROSITE" id="PS50405">
    <property type="entry name" value="GST_CTER"/>
    <property type="match status" value="1"/>
</dbReference>
<dbReference type="PANTHER" id="PTHR44051">
    <property type="entry name" value="GLUTATHIONE S-TRANSFERASE-RELATED"/>
    <property type="match status" value="1"/>
</dbReference>
<dbReference type="InterPro" id="IPR036249">
    <property type="entry name" value="Thioredoxin-like_sf"/>
</dbReference>
<dbReference type="Gene3D" id="1.20.1050.10">
    <property type="match status" value="1"/>
</dbReference>
<name>A0A848HJ91_9BURK</name>
<evidence type="ECO:0000259" key="2">
    <source>
        <dbReference type="PROSITE" id="PS50405"/>
    </source>
</evidence>
<dbReference type="Proteomes" id="UP000541185">
    <property type="component" value="Unassembled WGS sequence"/>
</dbReference>
<dbReference type="InterPro" id="IPR036282">
    <property type="entry name" value="Glutathione-S-Trfase_C_sf"/>
</dbReference>
<feature type="domain" description="GST C-terminal" evidence="2">
    <location>
        <begin position="85"/>
        <end position="213"/>
    </location>
</feature>
<dbReference type="Pfam" id="PF13417">
    <property type="entry name" value="GST_N_3"/>
    <property type="match status" value="1"/>
</dbReference>
<protein>
    <submittedName>
        <fullName evidence="3">Glutathione S-transferase</fullName>
    </submittedName>
</protein>
<dbReference type="SFLD" id="SFLDG00358">
    <property type="entry name" value="Main_(cytGST)"/>
    <property type="match status" value="1"/>
</dbReference>
<dbReference type="CDD" id="cd03056">
    <property type="entry name" value="GST_N_4"/>
    <property type="match status" value="1"/>
</dbReference>